<keyword evidence="1" id="KW-0614">Plasmid</keyword>
<dbReference type="InterPro" id="IPR011989">
    <property type="entry name" value="ARM-like"/>
</dbReference>
<dbReference type="EMBL" id="CP120943">
    <property type="protein sequence ID" value="WFG00289.1"/>
    <property type="molecule type" value="Genomic_DNA"/>
</dbReference>
<gene>
    <name evidence="1" type="ORF">P5S46_21240</name>
</gene>
<protein>
    <recommendedName>
        <fullName evidence="3">DUF2336 domain-containing protein</fullName>
    </recommendedName>
</protein>
<dbReference type="RefSeq" id="WP_128342736.1">
    <property type="nucleotide sequence ID" value="NZ_CAWOMG010000077.1"/>
</dbReference>
<evidence type="ECO:0008006" key="3">
    <source>
        <dbReference type="Google" id="ProtNLM"/>
    </source>
</evidence>
<geneLocation type="plasmid" evidence="1 2">
    <name>pAC1520</name>
</geneLocation>
<evidence type="ECO:0000313" key="1">
    <source>
        <dbReference type="EMBL" id="WFG00289.1"/>
    </source>
</evidence>
<proteinExistence type="predicted"/>
<dbReference type="Gene3D" id="1.25.10.10">
    <property type="entry name" value="Leucine-rich Repeat Variant"/>
    <property type="match status" value="1"/>
</dbReference>
<dbReference type="AlphaFoldDB" id="A0AAJ5ZAY6"/>
<organism evidence="1 2">
    <name type="scientific">Aeromonas caviae</name>
    <name type="common">Aeromonas punctata</name>
    <dbReference type="NCBI Taxonomy" id="648"/>
    <lineage>
        <taxon>Bacteria</taxon>
        <taxon>Pseudomonadati</taxon>
        <taxon>Pseudomonadota</taxon>
        <taxon>Gammaproteobacteria</taxon>
        <taxon>Aeromonadales</taxon>
        <taxon>Aeromonadaceae</taxon>
        <taxon>Aeromonas</taxon>
    </lineage>
</organism>
<evidence type="ECO:0000313" key="2">
    <source>
        <dbReference type="Proteomes" id="UP001218423"/>
    </source>
</evidence>
<accession>A0AAJ5ZAY6</accession>
<dbReference type="Proteomes" id="UP001218423">
    <property type="component" value="Plasmid pAC1520"/>
</dbReference>
<name>A0AAJ5ZAY6_AERCA</name>
<sequence length="352" mass="38884">MPQLDHQDKTIAQIIAELTRGTAEQIEPYLDHPDIYLRVILAGMPQLSREQVTRLANDNNHLIRISTCSRKNLPLDLQHQLARDRMLVREALAKNSSLAPEIMELLFSYSVAIISGHLAANPSCSTDLQLRLALSGEKQALRALAKRPDITPALGKTLFKAALDYDSTNDPVEMPHTTIVALANNPATPPDLLTQLATSDQLYKPLKTFINEALLDNPNAPQDLLRGLQSTYLRGHVNRRSVLASTPHTPLLTLARLASSDKSPLVRQKATETLERMTDHIIETQLASGTLSLDQTGSTSKKTLGDCLLQLDMTALYQRIQGMELTRSIEHALQATPVELTTPASSAHRRRL</sequence>
<reference evidence="1" key="1">
    <citation type="submission" date="2023-03" db="EMBL/GenBank/DDBJ databases">
        <title>Aeromonas caviae strain AC1520.</title>
        <authorList>
            <person name="Xie T."/>
            <person name="Zhang Q."/>
            <person name="Deng J."/>
            <person name="Li X."/>
        </authorList>
    </citation>
    <scope>NUCLEOTIDE SEQUENCE</scope>
    <source>
        <strain evidence="1">AC1520</strain>
        <plasmid evidence="1">pAC1520</plasmid>
    </source>
</reference>